<reference evidence="2" key="1">
    <citation type="submission" date="2014-11" db="EMBL/GenBank/DDBJ databases">
        <authorList>
            <person name="Amaro Gonzalez C."/>
        </authorList>
    </citation>
    <scope>NUCLEOTIDE SEQUENCE</scope>
</reference>
<keyword evidence="1" id="KW-0812">Transmembrane</keyword>
<dbReference type="EMBL" id="GBXM01053132">
    <property type="protein sequence ID" value="JAH55445.1"/>
    <property type="molecule type" value="Transcribed_RNA"/>
</dbReference>
<accession>A0A0E9TRC6</accession>
<evidence type="ECO:0000256" key="1">
    <source>
        <dbReference type="SAM" id="Phobius"/>
    </source>
</evidence>
<proteinExistence type="predicted"/>
<organism evidence="2">
    <name type="scientific">Anguilla anguilla</name>
    <name type="common">European freshwater eel</name>
    <name type="synonym">Muraena anguilla</name>
    <dbReference type="NCBI Taxonomy" id="7936"/>
    <lineage>
        <taxon>Eukaryota</taxon>
        <taxon>Metazoa</taxon>
        <taxon>Chordata</taxon>
        <taxon>Craniata</taxon>
        <taxon>Vertebrata</taxon>
        <taxon>Euteleostomi</taxon>
        <taxon>Actinopterygii</taxon>
        <taxon>Neopterygii</taxon>
        <taxon>Teleostei</taxon>
        <taxon>Anguilliformes</taxon>
        <taxon>Anguillidae</taxon>
        <taxon>Anguilla</taxon>
    </lineage>
</organism>
<evidence type="ECO:0000313" key="2">
    <source>
        <dbReference type="EMBL" id="JAH55445.1"/>
    </source>
</evidence>
<sequence length="60" mass="6822">MSGSVTLVAKLLSLSVSKFQALLFSFFLFCVFWWVSDVRSHFCCLLCLLLHCDCSEEVIV</sequence>
<feature type="transmembrane region" description="Helical" evidence="1">
    <location>
        <begin position="12"/>
        <end position="35"/>
    </location>
</feature>
<keyword evidence="1" id="KW-0472">Membrane</keyword>
<name>A0A0E9TRC6_ANGAN</name>
<keyword evidence="1" id="KW-1133">Transmembrane helix</keyword>
<reference evidence="2" key="2">
    <citation type="journal article" date="2015" name="Fish Shellfish Immunol.">
        <title>Early steps in the European eel (Anguilla anguilla)-Vibrio vulnificus interaction in the gills: Role of the RtxA13 toxin.</title>
        <authorList>
            <person name="Callol A."/>
            <person name="Pajuelo D."/>
            <person name="Ebbesson L."/>
            <person name="Teles M."/>
            <person name="MacKenzie S."/>
            <person name="Amaro C."/>
        </authorList>
    </citation>
    <scope>NUCLEOTIDE SEQUENCE</scope>
</reference>
<protein>
    <submittedName>
        <fullName evidence="2">Uncharacterized protein</fullName>
    </submittedName>
</protein>
<dbReference type="AlphaFoldDB" id="A0A0E9TRC6"/>